<reference evidence="12" key="1">
    <citation type="submission" date="2024-06" db="EMBL/GenBank/DDBJ databases">
        <title>Multi-omics analyses provide insights into the biosynthesis of the anticancer antibiotic pleurotin in Hohenbuehelia grisea.</title>
        <authorList>
            <person name="Weaver J.A."/>
            <person name="Alberti F."/>
        </authorList>
    </citation>
    <scope>NUCLEOTIDE SEQUENCE [LARGE SCALE GENOMIC DNA]</scope>
    <source>
        <strain evidence="12">T-177</strain>
    </source>
</reference>
<feature type="transmembrane region" description="Helical" evidence="10">
    <location>
        <begin position="185"/>
        <end position="203"/>
    </location>
</feature>
<keyword evidence="6 10" id="KW-1133">Transmembrane helix</keyword>
<dbReference type="EMBL" id="JASNQZ010000007">
    <property type="protein sequence ID" value="KAL0955012.1"/>
    <property type="molecule type" value="Genomic_DNA"/>
</dbReference>
<feature type="transmembrane region" description="Helical" evidence="10">
    <location>
        <begin position="45"/>
        <end position="66"/>
    </location>
</feature>
<name>A0ABR3JHL5_9AGAR</name>
<dbReference type="SUPFAM" id="SSF81338">
    <property type="entry name" value="Aquaporin-like"/>
    <property type="match status" value="1"/>
</dbReference>
<comment type="subcellular location">
    <subcellularLocation>
        <location evidence="1">Membrane</location>
        <topology evidence="1">Multi-pass membrane protein</topology>
    </subcellularLocation>
</comment>
<evidence type="ECO:0008006" key="13">
    <source>
        <dbReference type="Google" id="ProtNLM"/>
    </source>
</evidence>
<dbReference type="PANTHER" id="PTHR43829">
    <property type="entry name" value="AQUAPORIN OR AQUAGLYCEROPORIN RELATED"/>
    <property type="match status" value="1"/>
</dbReference>
<feature type="compositionally biased region" description="Basic and acidic residues" evidence="9">
    <location>
        <begin position="330"/>
        <end position="342"/>
    </location>
</feature>
<evidence type="ECO:0000256" key="10">
    <source>
        <dbReference type="SAM" id="Phobius"/>
    </source>
</evidence>
<feature type="transmembrane region" description="Helical" evidence="10">
    <location>
        <begin position="159"/>
        <end position="179"/>
    </location>
</feature>
<keyword evidence="5" id="KW-0677">Repeat</keyword>
<comment type="similarity">
    <text evidence="2 8">Belongs to the MIP/aquaporin (TC 1.A.8) family.</text>
</comment>
<proteinExistence type="inferred from homology"/>
<dbReference type="Proteomes" id="UP001556367">
    <property type="component" value="Unassembled WGS sequence"/>
</dbReference>
<keyword evidence="12" id="KW-1185">Reference proteome</keyword>
<comment type="caution">
    <text evidence="11">The sequence shown here is derived from an EMBL/GenBank/DDBJ whole genome shotgun (WGS) entry which is preliminary data.</text>
</comment>
<evidence type="ECO:0000256" key="5">
    <source>
        <dbReference type="ARBA" id="ARBA00022737"/>
    </source>
</evidence>
<evidence type="ECO:0000256" key="3">
    <source>
        <dbReference type="ARBA" id="ARBA00022448"/>
    </source>
</evidence>
<evidence type="ECO:0000313" key="12">
    <source>
        <dbReference type="Proteomes" id="UP001556367"/>
    </source>
</evidence>
<feature type="transmembrane region" description="Helical" evidence="10">
    <location>
        <begin position="119"/>
        <end position="138"/>
    </location>
</feature>
<feature type="transmembrane region" description="Helical" evidence="10">
    <location>
        <begin position="215"/>
        <end position="237"/>
    </location>
</feature>
<gene>
    <name evidence="11" type="ORF">HGRIS_003934</name>
</gene>
<evidence type="ECO:0000256" key="4">
    <source>
        <dbReference type="ARBA" id="ARBA00022692"/>
    </source>
</evidence>
<sequence>MEATQRVMYSGDVIPRPAFLTNWERTRHSKSVHWFVECFAEALGVFFYCYAGIGATAPFVIGGILGEETIGSLLQVGFGYAFGILLAVAVCSATSGGHFSPSITLVHIIFRKFPVAKGIRYIIAQIIGAYIASLLVYVQWRDMILLAEGALKAAGKYDAIQFTPLGTAGIFGLYINHGLHLGNTFVNEFVTDFVLGLAIWACLDPTNVLVPPQAAPFIISFAYAAAIWGFAIPGLALNTARDLGGRFAAMTIWGSGAAGGSYAAVAALTNIPATLLAVLVYELMLSDSDRVLPSATLEYLRVHTQHRRNPESVGHSTGHDHSSLSNSSTHKRDVDMTEHSPA</sequence>
<evidence type="ECO:0000256" key="7">
    <source>
        <dbReference type="ARBA" id="ARBA00023136"/>
    </source>
</evidence>
<dbReference type="InterPro" id="IPR000425">
    <property type="entry name" value="MIP"/>
</dbReference>
<dbReference type="Gene3D" id="1.20.1080.10">
    <property type="entry name" value="Glycerol uptake facilitator protein"/>
    <property type="match status" value="1"/>
</dbReference>
<dbReference type="InterPro" id="IPR050363">
    <property type="entry name" value="MIP/Aquaporin"/>
</dbReference>
<feature type="transmembrane region" description="Helical" evidence="10">
    <location>
        <begin position="78"/>
        <end position="99"/>
    </location>
</feature>
<dbReference type="InterPro" id="IPR023271">
    <property type="entry name" value="Aquaporin-like"/>
</dbReference>
<keyword evidence="7 10" id="KW-0472">Membrane</keyword>
<accession>A0ABR3JHL5</accession>
<evidence type="ECO:0000256" key="6">
    <source>
        <dbReference type="ARBA" id="ARBA00022989"/>
    </source>
</evidence>
<keyword evidence="3 8" id="KW-0813">Transport</keyword>
<feature type="transmembrane region" description="Helical" evidence="10">
    <location>
        <begin position="257"/>
        <end position="281"/>
    </location>
</feature>
<organism evidence="11 12">
    <name type="scientific">Hohenbuehelia grisea</name>
    <dbReference type="NCBI Taxonomy" id="104357"/>
    <lineage>
        <taxon>Eukaryota</taxon>
        <taxon>Fungi</taxon>
        <taxon>Dikarya</taxon>
        <taxon>Basidiomycota</taxon>
        <taxon>Agaricomycotina</taxon>
        <taxon>Agaricomycetes</taxon>
        <taxon>Agaricomycetidae</taxon>
        <taxon>Agaricales</taxon>
        <taxon>Pleurotineae</taxon>
        <taxon>Pleurotaceae</taxon>
        <taxon>Hohenbuehelia</taxon>
    </lineage>
</organism>
<evidence type="ECO:0000313" key="11">
    <source>
        <dbReference type="EMBL" id="KAL0955012.1"/>
    </source>
</evidence>
<evidence type="ECO:0000256" key="9">
    <source>
        <dbReference type="SAM" id="MobiDB-lite"/>
    </source>
</evidence>
<feature type="region of interest" description="Disordered" evidence="9">
    <location>
        <begin position="308"/>
        <end position="342"/>
    </location>
</feature>
<evidence type="ECO:0000256" key="1">
    <source>
        <dbReference type="ARBA" id="ARBA00004141"/>
    </source>
</evidence>
<dbReference type="PANTHER" id="PTHR43829:SF14">
    <property type="entry name" value="AQUAPORIN 3"/>
    <property type="match status" value="1"/>
</dbReference>
<dbReference type="PRINTS" id="PR00783">
    <property type="entry name" value="MINTRINSICP"/>
</dbReference>
<evidence type="ECO:0000256" key="8">
    <source>
        <dbReference type="RuleBase" id="RU000477"/>
    </source>
</evidence>
<protein>
    <recommendedName>
        <fullName evidence="13">Aquaporin-like protein</fullName>
    </recommendedName>
</protein>
<dbReference type="Pfam" id="PF00230">
    <property type="entry name" value="MIP"/>
    <property type="match status" value="1"/>
</dbReference>
<keyword evidence="4 8" id="KW-0812">Transmembrane</keyword>
<evidence type="ECO:0000256" key="2">
    <source>
        <dbReference type="ARBA" id="ARBA00006175"/>
    </source>
</evidence>